<proteinExistence type="predicted"/>
<reference evidence="1" key="1">
    <citation type="submission" date="2020-02" db="EMBL/GenBank/DDBJ databases">
        <authorList>
            <person name="Meier V. D."/>
        </authorList>
    </citation>
    <scope>NUCLEOTIDE SEQUENCE</scope>
    <source>
        <strain evidence="1">AVDCRST_MAG93</strain>
    </source>
</reference>
<dbReference type="EMBL" id="CADCTR010000381">
    <property type="protein sequence ID" value="CAA9236687.1"/>
    <property type="molecule type" value="Genomic_DNA"/>
</dbReference>
<organism evidence="1">
    <name type="scientific">uncultured Chloroflexia bacterium</name>
    <dbReference type="NCBI Taxonomy" id="1672391"/>
    <lineage>
        <taxon>Bacteria</taxon>
        <taxon>Bacillati</taxon>
        <taxon>Chloroflexota</taxon>
        <taxon>Chloroflexia</taxon>
        <taxon>environmental samples</taxon>
    </lineage>
</organism>
<evidence type="ECO:0000313" key="1">
    <source>
        <dbReference type="EMBL" id="CAA9236687.1"/>
    </source>
</evidence>
<feature type="non-terminal residue" evidence="1">
    <location>
        <position position="1"/>
    </location>
</feature>
<sequence>VSFTSYLDESGNFRGISGICEVRSVPSWTHRARTWLERTSV</sequence>
<name>A0A6J4HYL2_9CHLR</name>
<protein>
    <submittedName>
        <fullName evidence="1">Uncharacterized protein</fullName>
    </submittedName>
</protein>
<accession>A0A6J4HYL2</accession>
<gene>
    <name evidence="1" type="ORF">AVDCRST_MAG93-1133</name>
</gene>
<dbReference type="AlphaFoldDB" id="A0A6J4HYL2"/>
<feature type="non-terminal residue" evidence="1">
    <location>
        <position position="41"/>
    </location>
</feature>